<dbReference type="RefSeq" id="WP_003612262.1">
    <property type="nucleotide sequence ID" value="NZ_ADVE02000001.1"/>
</dbReference>
<dbReference type="GO" id="GO:0004540">
    <property type="term" value="F:RNA nuclease activity"/>
    <property type="evidence" value="ECO:0007669"/>
    <property type="project" value="InterPro"/>
</dbReference>
<dbReference type="InterPro" id="IPR022907">
    <property type="entry name" value="VapC_family"/>
</dbReference>
<keyword evidence="3 8" id="KW-0540">Nuclease</keyword>
<gene>
    <name evidence="8" type="primary">vapC</name>
    <name evidence="10" type="ORF">CQW49_12065</name>
</gene>
<evidence type="ECO:0000256" key="8">
    <source>
        <dbReference type="HAMAP-Rule" id="MF_00265"/>
    </source>
</evidence>
<dbReference type="SUPFAM" id="SSF88723">
    <property type="entry name" value="PIN domain-like"/>
    <property type="match status" value="1"/>
</dbReference>
<dbReference type="GO" id="GO:0016787">
    <property type="term" value="F:hydrolase activity"/>
    <property type="evidence" value="ECO:0007669"/>
    <property type="project" value="UniProtKB-KW"/>
</dbReference>
<dbReference type="CDD" id="cd18745">
    <property type="entry name" value="PIN_VapC4-5_FitB-like"/>
    <property type="match status" value="1"/>
</dbReference>
<keyword evidence="2 8" id="KW-1277">Toxin-antitoxin system</keyword>
<dbReference type="PANTHER" id="PTHR33653">
    <property type="entry name" value="RIBONUCLEASE VAPC2"/>
    <property type="match status" value="1"/>
</dbReference>
<feature type="binding site" evidence="8">
    <location>
        <position position="100"/>
    </location>
    <ligand>
        <name>Mg(2+)</name>
        <dbReference type="ChEBI" id="CHEBI:18420"/>
    </ligand>
</feature>
<name>A0A2D2D0P4_METT3</name>
<dbReference type="Gene3D" id="3.40.50.1010">
    <property type="entry name" value="5'-nuclease"/>
    <property type="match status" value="1"/>
</dbReference>
<dbReference type="InterPro" id="IPR050556">
    <property type="entry name" value="Type_II_TA_system_RNase"/>
</dbReference>
<feature type="domain" description="PIN" evidence="9">
    <location>
        <begin position="3"/>
        <end position="127"/>
    </location>
</feature>
<dbReference type="GO" id="GO:0000287">
    <property type="term" value="F:magnesium ion binding"/>
    <property type="evidence" value="ECO:0007669"/>
    <property type="project" value="UniProtKB-UniRule"/>
</dbReference>
<accession>A0A2D2D0P4</accession>
<evidence type="ECO:0000256" key="7">
    <source>
        <dbReference type="ARBA" id="ARBA00038093"/>
    </source>
</evidence>
<dbReference type="Proteomes" id="UP000230709">
    <property type="component" value="Chromosome"/>
</dbReference>
<keyword evidence="6 8" id="KW-0460">Magnesium</keyword>
<dbReference type="KEGG" id="mtw:CQW49_12065"/>
<comment type="cofactor">
    <cofactor evidence="1 8">
        <name>Mg(2+)</name>
        <dbReference type="ChEBI" id="CHEBI:18420"/>
    </cofactor>
</comment>
<organism evidence="10 11">
    <name type="scientific">Methylosinus trichosporium (strain ATCC 35070 / NCIMB 11131 / UNIQEM 75 / OB3b)</name>
    <dbReference type="NCBI Taxonomy" id="595536"/>
    <lineage>
        <taxon>Bacteria</taxon>
        <taxon>Pseudomonadati</taxon>
        <taxon>Pseudomonadota</taxon>
        <taxon>Alphaproteobacteria</taxon>
        <taxon>Hyphomicrobiales</taxon>
        <taxon>Methylocystaceae</taxon>
        <taxon>Methylosinus</taxon>
    </lineage>
</organism>
<dbReference type="EMBL" id="CP023737">
    <property type="protein sequence ID" value="ATQ68532.1"/>
    <property type="molecule type" value="Genomic_DNA"/>
</dbReference>
<evidence type="ECO:0000256" key="1">
    <source>
        <dbReference type="ARBA" id="ARBA00001946"/>
    </source>
</evidence>
<sequence length="136" mass="14966">MFFLDTNVVIAVMTRRAPHLVARIEAELAHGTPLLLSTIVLYELEYGACKSAHPERNLARIGDFLVSVAAIVPLDVEDAREAGDIRAFLEAKGTPIGPYDVLIAAQARRRRIALVTGNRREFDRVPGLVMTDWTAA</sequence>
<evidence type="ECO:0000256" key="3">
    <source>
        <dbReference type="ARBA" id="ARBA00022722"/>
    </source>
</evidence>
<keyword evidence="4 8" id="KW-0479">Metal-binding</keyword>
<dbReference type="PANTHER" id="PTHR33653:SF1">
    <property type="entry name" value="RIBONUCLEASE VAPC2"/>
    <property type="match status" value="1"/>
</dbReference>
<comment type="function">
    <text evidence="8">Toxic component of a toxin-antitoxin (TA) system. An RNase.</text>
</comment>
<dbReference type="STRING" id="595536.GCA_000178815_02753"/>
<protein>
    <recommendedName>
        <fullName evidence="8">Ribonuclease VapC</fullName>
        <shortName evidence="8">RNase VapC</shortName>
        <ecNumber evidence="8">3.1.-.-</ecNumber>
    </recommendedName>
    <alternativeName>
        <fullName evidence="8">Toxin VapC</fullName>
    </alternativeName>
</protein>
<keyword evidence="8" id="KW-0800">Toxin</keyword>
<evidence type="ECO:0000313" key="11">
    <source>
        <dbReference type="Proteomes" id="UP000230709"/>
    </source>
</evidence>
<dbReference type="InterPro" id="IPR029060">
    <property type="entry name" value="PIN-like_dom_sf"/>
</dbReference>
<evidence type="ECO:0000256" key="2">
    <source>
        <dbReference type="ARBA" id="ARBA00022649"/>
    </source>
</evidence>
<dbReference type="GO" id="GO:0090729">
    <property type="term" value="F:toxin activity"/>
    <property type="evidence" value="ECO:0007669"/>
    <property type="project" value="UniProtKB-KW"/>
</dbReference>
<evidence type="ECO:0000313" key="10">
    <source>
        <dbReference type="EMBL" id="ATQ68532.1"/>
    </source>
</evidence>
<keyword evidence="5 8" id="KW-0378">Hydrolase</keyword>
<feature type="binding site" evidence="8">
    <location>
        <position position="5"/>
    </location>
    <ligand>
        <name>Mg(2+)</name>
        <dbReference type="ChEBI" id="CHEBI:18420"/>
    </ligand>
</feature>
<proteinExistence type="inferred from homology"/>
<evidence type="ECO:0000256" key="6">
    <source>
        <dbReference type="ARBA" id="ARBA00022842"/>
    </source>
</evidence>
<comment type="similarity">
    <text evidence="7 8">Belongs to the PINc/VapC protein family.</text>
</comment>
<evidence type="ECO:0000256" key="5">
    <source>
        <dbReference type="ARBA" id="ARBA00022801"/>
    </source>
</evidence>
<dbReference type="HAMAP" id="MF_00265">
    <property type="entry name" value="VapC_Nob1"/>
    <property type="match status" value="1"/>
</dbReference>
<dbReference type="EC" id="3.1.-.-" evidence="8"/>
<dbReference type="AlphaFoldDB" id="A0A2D2D0P4"/>
<evidence type="ECO:0000256" key="4">
    <source>
        <dbReference type="ARBA" id="ARBA00022723"/>
    </source>
</evidence>
<reference evidence="11" key="1">
    <citation type="submission" date="2017-10" db="EMBL/GenBank/DDBJ databases">
        <title>Completed PacBio SMRT sequence of Methylosinus trichosporium OB3b reveals presence of a third large plasmid.</title>
        <authorList>
            <person name="Charles T.C."/>
            <person name="Lynch M.D.J."/>
            <person name="Heil J.R."/>
            <person name="Cheng J."/>
        </authorList>
    </citation>
    <scope>NUCLEOTIDE SEQUENCE [LARGE SCALE GENOMIC DNA]</scope>
    <source>
        <strain evidence="11">OB3b</strain>
    </source>
</reference>
<keyword evidence="11" id="KW-1185">Reference proteome</keyword>
<dbReference type="Pfam" id="PF01850">
    <property type="entry name" value="PIN"/>
    <property type="match status" value="1"/>
</dbReference>
<evidence type="ECO:0000259" key="9">
    <source>
        <dbReference type="Pfam" id="PF01850"/>
    </source>
</evidence>
<dbReference type="InterPro" id="IPR002716">
    <property type="entry name" value="PIN_dom"/>
</dbReference>